<evidence type="ECO:0000256" key="1">
    <source>
        <dbReference type="SAM" id="MobiDB-lite"/>
    </source>
</evidence>
<evidence type="ECO:0000313" key="3">
    <source>
        <dbReference type="Proteomes" id="UP000887013"/>
    </source>
</evidence>
<proteinExistence type="predicted"/>
<organism evidence="2 3">
    <name type="scientific">Nephila pilipes</name>
    <name type="common">Giant wood spider</name>
    <name type="synonym">Nephila maculata</name>
    <dbReference type="NCBI Taxonomy" id="299642"/>
    <lineage>
        <taxon>Eukaryota</taxon>
        <taxon>Metazoa</taxon>
        <taxon>Ecdysozoa</taxon>
        <taxon>Arthropoda</taxon>
        <taxon>Chelicerata</taxon>
        <taxon>Arachnida</taxon>
        <taxon>Araneae</taxon>
        <taxon>Araneomorphae</taxon>
        <taxon>Entelegynae</taxon>
        <taxon>Araneoidea</taxon>
        <taxon>Nephilidae</taxon>
        <taxon>Nephila</taxon>
    </lineage>
</organism>
<gene>
    <name evidence="2" type="ORF">NPIL_563141</name>
</gene>
<feature type="compositionally biased region" description="Low complexity" evidence="1">
    <location>
        <begin position="152"/>
        <end position="179"/>
    </location>
</feature>
<dbReference type="AlphaFoldDB" id="A0A8X6P583"/>
<evidence type="ECO:0000313" key="2">
    <source>
        <dbReference type="EMBL" id="GFT52085.1"/>
    </source>
</evidence>
<feature type="region of interest" description="Disordered" evidence="1">
    <location>
        <begin position="124"/>
        <end position="225"/>
    </location>
</feature>
<dbReference type="EMBL" id="BMAW01112355">
    <property type="protein sequence ID" value="GFT52085.1"/>
    <property type="molecule type" value="Genomic_DNA"/>
</dbReference>
<protein>
    <submittedName>
        <fullName evidence="2">Uncharacterized protein</fullName>
    </submittedName>
</protein>
<keyword evidence="3" id="KW-1185">Reference proteome</keyword>
<sequence>MSYLSACCGVRMLRVLPGGTSSARRCCEAGFRVHLLELHHPPAGIPPVHPGKPLQAEASHLLRLGGRLHSLRSTDPHWHGDLHFNLQVGSGKQAAPKVLLPGANVPLPLRLQFHSGRTITITSTNTASRTRCPAEDTGAAGGARGRTRAEEAGGPCNSSSPCPPRSRCGISPTTTSRPSPGTPPVTRCRRQRTSTGSTPGNSRSRYSEERRPSEGFFFLAKNNLN</sequence>
<accession>A0A8X6P583</accession>
<dbReference type="Proteomes" id="UP000887013">
    <property type="component" value="Unassembled WGS sequence"/>
</dbReference>
<name>A0A8X6P583_NEPPI</name>
<reference evidence="2" key="1">
    <citation type="submission" date="2020-08" db="EMBL/GenBank/DDBJ databases">
        <title>Multicomponent nature underlies the extraordinary mechanical properties of spider dragline silk.</title>
        <authorList>
            <person name="Kono N."/>
            <person name="Nakamura H."/>
            <person name="Mori M."/>
            <person name="Yoshida Y."/>
            <person name="Ohtoshi R."/>
            <person name="Malay A.D."/>
            <person name="Moran D.A.P."/>
            <person name="Tomita M."/>
            <person name="Numata K."/>
            <person name="Arakawa K."/>
        </authorList>
    </citation>
    <scope>NUCLEOTIDE SEQUENCE</scope>
</reference>
<comment type="caution">
    <text evidence="2">The sequence shown here is derived from an EMBL/GenBank/DDBJ whole genome shotgun (WGS) entry which is preliminary data.</text>
</comment>